<name>A0A138AVJ6_9ACTN</name>
<evidence type="ECO:0000313" key="12">
    <source>
        <dbReference type="EMBL" id="KXP14465.1"/>
    </source>
</evidence>
<dbReference type="FunFam" id="3.30.360.10:FF:000002">
    <property type="entry name" value="Glyceraldehyde-3-phosphate dehydrogenase"/>
    <property type="match status" value="1"/>
</dbReference>
<proteinExistence type="inferred from homology"/>
<dbReference type="OrthoDB" id="9803304at2"/>
<keyword evidence="7" id="KW-0547">Nucleotide-binding</keyword>
<keyword evidence="4 10" id="KW-0560">Oxidoreductase</keyword>
<dbReference type="CDD" id="cd05214">
    <property type="entry name" value="GAPDH_I_N"/>
    <property type="match status" value="1"/>
</dbReference>
<dbReference type="Gene3D" id="3.40.50.720">
    <property type="entry name" value="NAD(P)-binding Rossmann-like Domain"/>
    <property type="match status" value="1"/>
</dbReference>
<sequence>MTVRVGVNGFGRIGRNFFRAVAAQKALGTTDIEIVAVNDLTDNATLAHLLKFDSILGRYDADIMADGDTIRVGDQSITALEVREGPAALPWGDLGVDVVIESTGIFTARDKAKGHLDSGAKKVIISAPAADADITIVMGVNDDKYDGSQDVISNASCTTNCLGPLAKVVNDEFGIVSGLMTTVHAYTQDQNLQDGPHKDLRRARAAAINVVPTSTGAAKAIGLVLPELAGKLDGYALRVPIPTGSVTDLTVELKRKAGADEINAAMKAAAEGSLKGILKYYDAPIVSSDIVTDPASSIFDAGLTKVIGDQAKVVSWYDNEWGYSNRLVDLTDLVGKSL</sequence>
<evidence type="ECO:0000256" key="2">
    <source>
        <dbReference type="ARBA" id="ARBA00007406"/>
    </source>
</evidence>
<dbReference type="InterPro" id="IPR020829">
    <property type="entry name" value="GlycerAld_3-P_DH_cat"/>
</dbReference>
<feature type="binding site" evidence="6">
    <location>
        <begin position="215"/>
        <end position="216"/>
    </location>
    <ligand>
        <name>D-glyceraldehyde 3-phosphate</name>
        <dbReference type="ChEBI" id="CHEBI:59776"/>
    </ligand>
</feature>
<dbReference type="GO" id="GO:0006006">
    <property type="term" value="P:glucose metabolic process"/>
    <property type="evidence" value="ECO:0007669"/>
    <property type="project" value="InterPro"/>
</dbReference>
<dbReference type="InterPro" id="IPR020828">
    <property type="entry name" value="GlycerAld_3-P_DH_NAD(P)-bd"/>
</dbReference>
<feature type="binding site" evidence="7">
    <location>
        <position position="126"/>
    </location>
    <ligand>
        <name>NAD(+)</name>
        <dbReference type="ChEBI" id="CHEBI:57540"/>
    </ligand>
</feature>
<dbReference type="Proteomes" id="UP000070258">
    <property type="component" value="Unassembled WGS sequence"/>
</dbReference>
<evidence type="ECO:0000256" key="6">
    <source>
        <dbReference type="PIRSR" id="PIRSR000149-2"/>
    </source>
</evidence>
<gene>
    <name evidence="12" type="ORF">AXK60_00700</name>
</gene>
<dbReference type="NCBIfam" id="TIGR01534">
    <property type="entry name" value="GAPDH-I"/>
    <property type="match status" value="1"/>
</dbReference>
<dbReference type="FunFam" id="3.40.50.720:FF:000001">
    <property type="entry name" value="Glyceraldehyde-3-phosphate dehydrogenase"/>
    <property type="match status" value="1"/>
</dbReference>
<feature type="active site" description="Nucleophile" evidence="5">
    <location>
        <position position="157"/>
    </location>
</feature>
<dbReference type="GO" id="GO:0050661">
    <property type="term" value="F:NADP binding"/>
    <property type="evidence" value="ECO:0007669"/>
    <property type="project" value="InterPro"/>
</dbReference>
<dbReference type="InterPro" id="IPR036291">
    <property type="entry name" value="NAD(P)-bd_dom_sf"/>
</dbReference>
<organism evidence="12 13">
    <name type="scientific">Tsukamurella pseudospumae</name>
    <dbReference type="NCBI Taxonomy" id="239498"/>
    <lineage>
        <taxon>Bacteria</taxon>
        <taxon>Bacillati</taxon>
        <taxon>Actinomycetota</taxon>
        <taxon>Actinomycetes</taxon>
        <taxon>Mycobacteriales</taxon>
        <taxon>Tsukamurellaceae</taxon>
        <taxon>Tsukamurella</taxon>
    </lineage>
</organism>
<comment type="subcellular location">
    <subcellularLocation>
        <location evidence="1">Cytoplasm</location>
    </subcellularLocation>
</comment>
<evidence type="ECO:0000256" key="4">
    <source>
        <dbReference type="ARBA" id="ARBA00023002"/>
    </source>
</evidence>
<evidence type="ECO:0000256" key="3">
    <source>
        <dbReference type="ARBA" id="ARBA00021022"/>
    </source>
</evidence>
<evidence type="ECO:0000256" key="1">
    <source>
        <dbReference type="ARBA" id="ARBA00004496"/>
    </source>
</evidence>
<evidence type="ECO:0000256" key="7">
    <source>
        <dbReference type="PIRSR" id="PIRSR000149-3"/>
    </source>
</evidence>
<feature type="binding site" evidence="7">
    <location>
        <position position="319"/>
    </location>
    <ligand>
        <name>NAD(+)</name>
        <dbReference type="ChEBI" id="CHEBI:57540"/>
    </ligand>
</feature>
<dbReference type="GO" id="GO:0004365">
    <property type="term" value="F:glyceraldehyde-3-phosphate dehydrogenase (NAD+) (phosphorylating) activity"/>
    <property type="evidence" value="ECO:0007669"/>
    <property type="project" value="UniProtKB-ARBA"/>
</dbReference>
<feature type="binding site" evidence="6">
    <location>
        <begin position="156"/>
        <end position="158"/>
    </location>
    <ligand>
        <name>D-glyceraldehyde 3-phosphate</name>
        <dbReference type="ChEBI" id="CHEBI:59776"/>
    </ligand>
</feature>
<keyword evidence="7" id="KW-0520">NAD</keyword>
<dbReference type="CDD" id="cd18126">
    <property type="entry name" value="GAPDH_I_C"/>
    <property type="match status" value="1"/>
</dbReference>
<dbReference type="SUPFAM" id="SSF51735">
    <property type="entry name" value="NAD(P)-binding Rossmann-fold domains"/>
    <property type="match status" value="1"/>
</dbReference>
<feature type="binding site" evidence="6">
    <location>
        <position position="187"/>
    </location>
    <ligand>
        <name>D-glyceraldehyde 3-phosphate</name>
        <dbReference type="ChEBI" id="CHEBI:59776"/>
    </ligand>
</feature>
<feature type="binding site" evidence="7">
    <location>
        <position position="39"/>
    </location>
    <ligand>
        <name>NAD(+)</name>
        <dbReference type="ChEBI" id="CHEBI:57540"/>
    </ligand>
</feature>
<dbReference type="PROSITE" id="PS00071">
    <property type="entry name" value="GAPDH"/>
    <property type="match status" value="1"/>
</dbReference>
<dbReference type="Gene3D" id="3.30.360.10">
    <property type="entry name" value="Dihydrodipicolinate Reductase, domain 2"/>
    <property type="match status" value="1"/>
</dbReference>
<evidence type="ECO:0000256" key="8">
    <source>
        <dbReference type="PIRSR" id="PIRSR000149-4"/>
    </source>
</evidence>
<dbReference type="InterPro" id="IPR006424">
    <property type="entry name" value="Glyceraldehyde-3-P_DH_1"/>
</dbReference>
<dbReference type="AlphaFoldDB" id="A0A138AVJ6"/>
<protein>
    <recommendedName>
        <fullName evidence="3 10">Glyceraldehyde-3-phosphate dehydrogenase</fullName>
        <ecNumber evidence="10">1.2.1.-</ecNumber>
    </recommendedName>
</protein>
<dbReference type="InterPro" id="IPR020830">
    <property type="entry name" value="GlycerAld_3-P_DH_AS"/>
</dbReference>
<feature type="site" description="Activates thiol group during catalysis" evidence="8">
    <location>
        <position position="184"/>
    </location>
</feature>
<dbReference type="RefSeq" id="WP_068569080.1">
    <property type="nucleotide sequence ID" value="NZ_LSRF01000001.1"/>
</dbReference>
<comment type="caution">
    <text evidence="12">The sequence shown here is derived from an EMBL/GenBank/DDBJ whole genome shotgun (WGS) entry which is preliminary data.</text>
</comment>
<dbReference type="GO" id="GO:0005737">
    <property type="term" value="C:cytoplasm"/>
    <property type="evidence" value="ECO:0007669"/>
    <property type="project" value="UniProtKB-SubCell"/>
</dbReference>
<evidence type="ECO:0000256" key="9">
    <source>
        <dbReference type="RuleBase" id="RU000397"/>
    </source>
</evidence>
<dbReference type="Pfam" id="PF02800">
    <property type="entry name" value="Gp_dh_C"/>
    <property type="match status" value="1"/>
</dbReference>
<accession>A0A138AVJ6</accession>
<dbReference type="SUPFAM" id="SSF55347">
    <property type="entry name" value="Glyceraldehyde-3-phosphate dehydrogenase-like, C-terminal domain"/>
    <property type="match status" value="1"/>
</dbReference>
<reference evidence="13" key="1">
    <citation type="submission" date="2016-02" db="EMBL/GenBank/DDBJ databases">
        <authorList>
            <person name="Wen L."/>
            <person name="He K."/>
            <person name="Yang H."/>
        </authorList>
    </citation>
    <scope>NUCLEOTIDE SEQUENCE [LARGE SCALE GENOMIC DNA]</scope>
    <source>
        <strain evidence="13">JCM 15929</strain>
    </source>
</reference>
<evidence type="ECO:0000259" key="11">
    <source>
        <dbReference type="SMART" id="SM00846"/>
    </source>
</evidence>
<feature type="binding site" evidence="7">
    <location>
        <begin position="12"/>
        <end position="13"/>
    </location>
    <ligand>
        <name>NAD(+)</name>
        <dbReference type="ChEBI" id="CHEBI:57540"/>
    </ligand>
</feature>
<evidence type="ECO:0000313" key="13">
    <source>
        <dbReference type="Proteomes" id="UP000070258"/>
    </source>
</evidence>
<dbReference type="Pfam" id="PF00044">
    <property type="entry name" value="Gp_dh_N"/>
    <property type="match status" value="1"/>
</dbReference>
<feature type="domain" description="Glyceraldehyde 3-phosphate dehydrogenase NAD(P) binding" evidence="11">
    <location>
        <begin position="3"/>
        <end position="157"/>
    </location>
</feature>
<evidence type="ECO:0000256" key="5">
    <source>
        <dbReference type="PIRSR" id="PIRSR000149-1"/>
    </source>
</evidence>
<comment type="similarity">
    <text evidence="2 9">Belongs to the glyceraldehyde-3-phosphate dehydrogenase family.</text>
</comment>
<dbReference type="PRINTS" id="PR00078">
    <property type="entry name" value="G3PDHDRGNASE"/>
</dbReference>
<dbReference type="InterPro" id="IPR020831">
    <property type="entry name" value="GlycerAld/Erythrose_P_DH"/>
</dbReference>
<dbReference type="EMBL" id="LSRF01000001">
    <property type="protein sequence ID" value="KXP14465.1"/>
    <property type="molecule type" value="Genomic_DNA"/>
</dbReference>
<feature type="binding site" evidence="6">
    <location>
        <position position="238"/>
    </location>
    <ligand>
        <name>D-glyceraldehyde 3-phosphate</name>
        <dbReference type="ChEBI" id="CHEBI:59776"/>
    </ligand>
</feature>
<dbReference type="PANTHER" id="PTHR43148">
    <property type="entry name" value="GLYCERALDEHYDE-3-PHOSPHATE DEHYDROGENASE 2"/>
    <property type="match status" value="1"/>
</dbReference>
<dbReference type="EC" id="1.2.1.-" evidence="10"/>
<dbReference type="SMART" id="SM00846">
    <property type="entry name" value="Gp_dh_N"/>
    <property type="match status" value="1"/>
</dbReference>
<evidence type="ECO:0000256" key="10">
    <source>
        <dbReference type="RuleBase" id="RU361160"/>
    </source>
</evidence>
<dbReference type="STRING" id="239498.AXK60_00700"/>
<dbReference type="GO" id="GO:0051287">
    <property type="term" value="F:NAD binding"/>
    <property type="evidence" value="ECO:0007669"/>
    <property type="project" value="InterPro"/>
</dbReference>
<dbReference type="PIRSF" id="PIRSF000149">
    <property type="entry name" value="GAP_DH"/>
    <property type="match status" value="1"/>
</dbReference>